<keyword evidence="5 6" id="KW-0472">Membrane</keyword>
<evidence type="ECO:0000313" key="7">
    <source>
        <dbReference type="EMBL" id="CAE0712471.1"/>
    </source>
</evidence>
<keyword evidence="6" id="KW-0812">Transmembrane</keyword>
<evidence type="ECO:0000256" key="4">
    <source>
        <dbReference type="ARBA" id="ARBA00022737"/>
    </source>
</evidence>
<evidence type="ECO:0000256" key="2">
    <source>
        <dbReference type="ARBA" id="ARBA00004370"/>
    </source>
</evidence>
<dbReference type="PANTHER" id="PTHR48059:SF30">
    <property type="entry name" value="OS06G0587000 PROTEIN"/>
    <property type="match status" value="1"/>
</dbReference>
<dbReference type="InterPro" id="IPR032675">
    <property type="entry name" value="LRR_dom_sf"/>
</dbReference>
<protein>
    <recommendedName>
        <fullName evidence="8">Leucine-rich repeat-containing N-terminal plant-type domain-containing protein</fullName>
    </recommendedName>
</protein>
<evidence type="ECO:0008006" key="8">
    <source>
        <dbReference type="Google" id="ProtNLM"/>
    </source>
</evidence>
<dbReference type="EMBL" id="HBIX01006615">
    <property type="protein sequence ID" value="CAE0712471.1"/>
    <property type="molecule type" value="Transcribed_RNA"/>
</dbReference>
<dbReference type="AlphaFoldDB" id="A0A7S4AE23"/>
<dbReference type="FunFam" id="3.80.10.10:FF:000400">
    <property type="entry name" value="Nuclear pore complex protein NUP107"/>
    <property type="match status" value="1"/>
</dbReference>
<dbReference type="InterPro" id="IPR001611">
    <property type="entry name" value="Leu-rich_rpt"/>
</dbReference>
<keyword evidence="4" id="KW-0677">Repeat</keyword>
<dbReference type="Pfam" id="PF00560">
    <property type="entry name" value="LRR_1"/>
    <property type="match status" value="2"/>
</dbReference>
<sequence length="413" mass="46148">MSNMDNDGLMHRVQFNQSGKSDTKIENARKFLYGEDESFTSLEFNKPSTSNVNISVSAIATSNMLPYGNDNISRRDPKNKKYLHTTVAVALLLGSLYLLAIFTGGTGSIEVVNYKRIKQFQTEILELELSSKYDIETIGTPQYHAVHWLASVDGAKLKATNTYAMQRYALAVLFYSTAGTEDHVNPNKNGKWIDQTNWMTEAGLCSWHGVVCIDHEEDSNEKIDEDGDVMALDLFKNGLDGVLPLELSALTLLHRLNLSENGLTGKLPKSFKTLTRLRNFVLRDNKLTGYIPTEYGVALTNMRQFNLGGNKLNGPIPSQIDHMVDLRSLGLDKNKLDGNIPDLEGLSKLNKLYLDQNEFEGPFPESVSKLTSLVELNLSGNHLTGSLPSELVKLTHLGELCQNYKFYSLRMNE</sequence>
<dbReference type="PANTHER" id="PTHR48059">
    <property type="entry name" value="POLYGALACTURONASE INHIBITOR 1"/>
    <property type="match status" value="1"/>
</dbReference>
<evidence type="ECO:0000256" key="5">
    <source>
        <dbReference type="ARBA" id="ARBA00023136"/>
    </source>
</evidence>
<proteinExistence type="predicted"/>
<evidence type="ECO:0000256" key="3">
    <source>
        <dbReference type="ARBA" id="ARBA00022729"/>
    </source>
</evidence>
<reference evidence="7" key="1">
    <citation type="submission" date="2021-01" db="EMBL/GenBank/DDBJ databases">
        <authorList>
            <person name="Corre E."/>
            <person name="Pelletier E."/>
            <person name="Niang G."/>
            <person name="Scheremetjew M."/>
            <person name="Finn R."/>
            <person name="Kale V."/>
            <person name="Holt S."/>
            <person name="Cochrane G."/>
            <person name="Meng A."/>
            <person name="Brown T."/>
            <person name="Cohen L."/>
        </authorList>
    </citation>
    <scope>NUCLEOTIDE SEQUENCE</scope>
    <source>
        <strain evidence="7">10249 10 AB</strain>
    </source>
</reference>
<dbReference type="Gene3D" id="3.80.10.10">
    <property type="entry name" value="Ribonuclease Inhibitor"/>
    <property type="match status" value="2"/>
</dbReference>
<dbReference type="InterPro" id="IPR051848">
    <property type="entry name" value="PGIP"/>
</dbReference>
<organism evidence="7">
    <name type="scientific">Pseudo-nitzschia australis</name>
    <dbReference type="NCBI Taxonomy" id="44445"/>
    <lineage>
        <taxon>Eukaryota</taxon>
        <taxon>Sar</taxon>
        <taxon>Stramenopiles</taxon>
        <taxon>Ochrophyta</taxon>
        <taxon>Bacillariophyta</taxon>
        <taxon>Bacillariophyceae</taxon>
        <taxon>Bacillariophycidae</taxon>
        <taxon>Bacillariales</taxon>
        <taxon>Bacillariaceae</taxon>
        <taxon>Pseudo-nitzschia</taxon>
    </lineage>
</organism>
<keyword evidence="3" id="KW-0732">Signal</keyword>
<evidence type="ECO:0000256" key="6">
    <source>
        <dbReference type="SAM" id="Phobius"/>
    </source>
</evidence>
<evidence type="ECO:0000256" key="1">
    <source>
        <dbReference type="ARBA" id="ARBA00004196"/>
    </source>
</evidence>
<name>A0A7S4AE23_9STRA</name>
<feature type="transmembrane region" description="Helical" evidence="6">
    <location>
        <begin position="82"/>
        <end position="102"/>
    </location>
</feature>
<keyword evidence="6" id="KW-1133">Transmembrane helix</keyword>
<dbReference type="SUPFAM" id="SSF52058">
    <property type="entry name" value="L domain-like"/>
    <property type="match status" value="1"/>
</dbReference>
<gene>
    <name evidence="7" type="ORF">PAUS00366_LOCUS5223</name>
</gene>
<dbReference type="GO" id="GO:0016020">
    <property type="term" value="C:membrane"/>
    <property type="evidence" value="ECO:0007669"/>
    <property type="project" value="UniProtKB-SubCell"/>
</dbReference>
<comment type="subcellular location">
    <subcellularLocation>
        <location evidence="1">Cell envelope</location>
    </subcellularLocation>
    <subcellularLocation>
        <location evidence="2">Membrane</location>
    </subcellularLocation>
</comment>
<accession>A0A7S4AE23</accession>